<comment type="caution">
    <text evidence="8">The sequence shown here is derived from an EMBL/GenBank/DDBJ whole genome shotgun (WGS) entry which is preliminary data.</text>
</comment>
<feature type="transmembrane region" description="Helical" evidence="7">
    <location>
        <begin position="368"/>
        <end position="388"/>
    </location>
</feature>
<dbReference type="PATRIC" id="fig|552518.3.peg.4019"/>
<dbReference type="SUPFAM" id="SSF103473">
    <property type="entry name" value="MFS general substrate transporter"/>
    <property type="match status" value="1"/>
</dbReference>
<protein>
    <submittedName>
        <fullName evidence="8">MFS transporter</fullName>
    </submittedName>
</protein>
<evidence type="ECO:0000256" key="6">
    <source>
        <dbReference type="ARBA" id="ARBA00023136"/>
    </source>
</evidence>
<keyword evidence="2" id="KW-0813">Transport</keyword>
<dbReference type="EMBL" id="LAJY01000068">
    <property type="protein sequence ID" value="KJV10626.1"/>
    <property type="molecule type" value="Genomic_DNA"/>
</dbReference>
<sequence>MGFRDSAFYFSQFLSRLADQILLFLVPLIVFQITGSVGWSGVAFFIETLPRFVAFPIAGILADRLPAYRLIRWSQGLRAAVCVIGSLGALSAGGIGWLLFLSAVSGALTTQAWIAREGILPQLFPGQRLEKILSATTLADQLGMVLGPLVAALMLAWMPWEYAVGATALLFLLADQVLLLWWRRVKPVIADPAPASGPWYQPLRIAFGHIQRLPGLKMTIFLAVGVNLVLGVTLATAAALVTGALAQSDQNYALLQTAGAAMTVLILTIIARKPIPVGVLGGLAYGMIALGGFLTGIAQHPAVYAIGFLLIIGFDKMFAVYMRSLRQRLIPAQDFGKTTGVIVLLNNLSQPLAGALVGFTAGPEEARVLILIITACVFLSGSAALVAVRRAVQGSR</sequence>
<feature type="transmembrane region" description="Helical" evidence="7">
    <location>
        <begin position="220"/>
        <end position="246"/>
    </location>
</feature>
<feature type="transmembrane region" description="Helical" evidence="7">
    <location>
        <begin position="277"/>
        <end position="297"/>
    </location>
</feature>
<dbReference type="InterPro" id="IPR036259">
    <property type="entry name" value="MFS_trans_sf"/>
</dbReference>
<accession>A0A0F3IVB0</accession>
<evidence type="ECO:0000256" key="2">
    <source>
        <dbReference type="ARBA" id="ARBA00022448"/>
    </source>
</evidence>
<evidence type="ECO:0000256" key="3">
    <source>
        <dbReference type="ARBA" id="ARBA00022475"/>
    </source>
</evidence>
<proteinExistence type="predicted"/>
<dbReference type="PANTHER" id="PTHR23513:SF9">
    <property type="entry name" value="ENTEROBACTIN EXPORTER ENTS"/>
    <property type="match status" value="1"/>
</dbReference>
<dbReference type="GO" id="GO:0022857">
    <property type="term" value="F:transmembrane transporter activity"/>
    <property type="evidence" value="ECO:0007669"/>
    <property type="project" value="InterPro"/>
</dbReference>
<dbReference type="Pfam" id="PF07690">
    <property type="entry name" value="MFS_1"/>
    <property type="match status" value="1"/>
</dbReference>
<comment type="subcellular location">
    <subcellularLocation>
        <location evidence="1">Cell membrane</location>
        <topology evidence="1">Multi-pass membrane protein</topology>
    </subcellularLocation>
</comment>
<feature type="transmembrane region" description="Helical" evidence="7">
    <location>
        <begin position="21"/>
        <end position="46"/>
    </location>
</feature>
<feature type="transmembrane region" description="Helical" evidence="7">
    <location>
        <begin position="303"/>
        <end position="321"/>
    </location>
</feature>
<keyword evidence="3" id="KW-1003">Cell membrane</keyword>
<reference evidence="8 9" key="1">
    <citation type="submission" date="2015-03" db="EMBL/GenBank/DDBJ databases">
        <title>Draft genome sequence of Elstera litoralis.</title>
        <authorList>
            <person name="Rahalkar M.C."/>
            <person name="Dhakephalkar P.K."/>
            <person name="Pore S.D."/>
            <person name="Arora P."/>
            <person name="Kapse N.G."/>
            <person name="Pandit P.S."/>
        </authorList>
    </citation>
    <scope>NUCLEOTIDE SEQUENCE [LARGE SCALE GENOMIC DNA]</scope>
    <source>
        <strain evidence="8 9">Dia-1</strain>
    </source>
</reference>
<evidence type="ECO:0000256" key="4">
    <source>
        <dbReference type="ARBA" id="ARBA00022692"/>
    </source>
</evidence>
<gene>
    <name evidence="8" type="ORF">VZ95_03625</name>
</gene>
<name>A0A0F3IVB0_9PROT</name>
<feature type="transmembrane region" description="Helical" evidence="7">
    <location>
        <begin position="252"/>
        <end position="270"/>
    </location>
</feature>
<keyword evidence="4 7" id="KW-0812">Transmembrane</keyword>
<dbReference type="AlphaFoldDB" id="A0A0F3IVB0"/>
<dbReference type="PANTHER" id="PTHR23513">
    <property type="entry name" value="INTEGRAL MEMBRANE EFFLUX PROTEIN-RELATED"/>
    <property type="match status" value="1"/>
</dbReference>
<evidence type="ECO:0000256" key="5">
    <source>
        <dbReference type="ARBA" id="ARBA00022989"/>
    </source>
</evidence>
<organism evidence="8 9">
    <name type="scientific">Elstera litoralis</name>
    <dbReference type="NCBI Taxonomy" id="552518"/>
    <lineage>
        <taxon>Bacteria</taxon>
        <taxon>Pseudomonadati</taxon>
        <taxon>Pseudomonadota</taxon>
        <taxon>Alphaproteobacteria</taxon>
        <taxon>Rhodospirillales</taxon>
        <taxon>Rhodospirillaceae</taxon>
        <taxon>Elstera</taxon>
    </lineage>
</organism>
<dbReference type="GO" id="GO:0005886">
    <property type="term" value="C:plasma membrane"/>
    <property type="evidence" value="ECO:0007669"/>
    <property type="project" value="UniProtKB-SubCell"/>
</dbReference>
<evidence type="ECO:0000256" key="1">
    <source>
        <dbReference type="ARBA" id="ARBA00004651"/>
    </source>
</evidence>
<keyword evidence="9" id="KW-1185">Reference proteome</keyword>
<keyword evidence="6 7" id="KW-0472">Membrane</keyword>
<evidence type="ECO:0000256" key="7">
    <source>
        <dbReference type="SAM" id="Phobius"/>
    </source>
</evidence>
<dbReference type="CDD" id="cd06173">
    <property type="entry name" value="MFS_MefA_like"/>
    <property type="match status" value="1"/>
</dbReference>
<dbReference type="Proteomes" id="UP000033774">
    <property type="component" value="Unassembled WGS sequence"/>
</dbReference>
<evidence type="ECO:0000313" key="9">
    <source>
        <dbReference type="Proteomes" id="UP000033774"/>
    </source>
</evidence>
<evidence type="ECO:0000313" key="8">
    <source>
        <dbReference type="EMBL" id="KJV10626.1"/>
    </source>
</evidence>
<dbReference type="Gene3D" id="1.20.1250.20">
    <property type="entry name" value="MFS general substrate transporter like domains"/>
    <property type="match status" value="1"/>
</dbReference>
<feature type="transmembrane region" description="Helical" evidence="7">
    <location>
        <begin position="162"/>
        <end position="182"/>
    </location>
</feature>
<dbReference type="OrthoDB" id="3332648at2"/>
<dbReference type="RefSeq" id="WP_045774668.1">
    <property type="nucleotide sequence ID" value="NZ_LAJY01000068.1"/>
</dbReference>
<dbReference type="InterPro" id="IPR011701">
    <property type="entry name" value="MFS"/>
</dbReference>
<keyword evidence="5 7" id="KW-1133">Transmembrane helix</keyword>
<feature type="transmembrane region" description="Helical" evidence="7">
    <location>
        <begin position="341"/>
        <end position="362"/>
    </location>
</feature>